<sequence>MTLPAQLPSIEVKTMFPSGKRFVFTGISCAILLVGLQAAGSVMGWAAEKEEAWIDPATKYRPDAGIQSFHVQRDGRTDTTKALQGMIDAGIGSIILPRGNYRITEPLVVDLDKVGCTSITGDGTARIVMAGPGPAIKFIGTHEGSADPKTVKPNVWHKQRMPLVEGIEIVGTHEEADGIEAVKTMQLTISRVVIRHVRHAVHLVERNRNVVISACHFYENRGVGVYLDDVNLHQINITGSHISYNAGGGVVSKGGNTRNIQISGCDLEQNVQNVLIDSGGTKYGTAEVAVTGCTLQHSGGPNSANVRFIGAKPEGERCWGLVTIANNILSDVETNVDIQKARDVIVTGNTISSGYKYNLRVEDSSNVVIGPNVLGRNAPYRDEDTCENGVLLRNCDDGTISGLHVHEVLRAGAGIILDKCRRIHVSGCTVLDCDNAAILLNEVEGCRVADNLLAHKNASGDKWQKIEVVGGKDNVIEP</sequence>
<feature type="domain" description="Right handed beta helix" evidence="2">
    <location>
        <begin position="174"/>
        <end position="281"/>
    </location>
</feature>
<dbReference type="InterPro" id="IPR006626">
    <property type="entry name" value="PbH1"/>
</dbReference>
<evidence type="ECO:0000313" key="4">
    <source>
        <dbReference type="Proteomes" id="UP000237819"/>
    </source>
</evidence>
<dbReference type="Pfam" id="PF05048">
    <property type="entry name" value="NosD"/>
    <property type="match status" value="1"/>
</dbReference>
<dbReference type="Proteomes" id="UP000237819">
    <property type="component" value="Unassembled WGS sequence"/>
</dbReference>
<dbReference type="SUPFAM" id="SSF51126">
    <property type="entry name" value="Pectin lyase-like"/>
    <property type="match status" value="2"/>
</dbReference>
<evidence type="ECO:0000313" key="3">
    <source>
        <dbReference type="EMBL" id="PQO42315.1"/>
    </source>
</evidence>
<evidence type="ECO:0000259" key="1">
    <source>
        <dbReference type="Pfam" id="PF05048"/>
    </source>
</evidence>
<evidence type="ECO:0000259" key="2">
    <source>
        <dbReference type="Pfam" id="PF13229"/>
    </source>
</evidence>
<evidence type="ECO:0008006" key="5">
    <source>
        <dbReference type="Google" id="ProtNLM"/>
    </source>
</evidence>
<comment type="caution">
    <text evidence="3">The sequence shown here is derived from an EMBL/GenBank/DDBJ whole genome shotgun (WGS) entry which is preliminary data.</text>
</comment>
<feature type="domain" description="Periplasmic copper-binding protein NosD beta helix" evidence="1">
    <location>
        <begin position="322"/>
        <end position="454"/>
    </location>
</feature>
<dbReference type="EMBL" id="PUHZ01000025">
    <property type="protein sequence ID" value="PQO42315.1"/>
    <property type="molecule type" value="Genomic_DNA"/>
</dbReference>
<dbReference type="AlphaFoldDB" id="A0A2S8GCW7"/>
<dbReference type="InterPro" id="IPR007742">
    <property type="entry name" value="NosD_dom"/>
</dbReference>
<dbReference type="RefSeq" id="WP_105338896.1">
    <property type="nucleotide sequence ID" value="NZ_PUHZ01000025.1"/>
</dbReference>
<reference evidence="3 4" key="1">
    <citation type="submission" date="2018-02" db="EMBL/GenBank/DDBJ databases">
        <title>Comparative genomes isolates from brazilian mangrove.</title>
        <authorList>
            <person name="Araujo J.E."/>
            <person name="Taketani R.G."/>
            <person name="Silva M.C.P."/>
            <person name="Loureco M.V."/>
            <person name="Andreote F.D."/>
        </authorList>
    </citation>
    <scope>NUCLEOTIDE SEQUENCE [LARGE SCALE GENOMIC DNA]</scope>
    <source>
        <strain evidence="3 4">Nap-Phe MGV</strain>
    </source>
</reference>
<organism evidence="3 4">
    <name type="scientific">Blastopirellula marina</name>
    <dbReference type="NCBI Taxonomy" id="124"/>
    <lineage>
        <taxon>Bacteria</taxon>
        <taxon>Pseudomonadati</taxon>
        <taxon>Planctomycetota</taxon>
        <taxon>Planctomycetia</taxon>
        <taxon>Pirellulales</taxon>
        <taxon>Pirellulaceae</taxon>
        <taxon>Blastopirellula</taxon>
    </lineage>
</organism>
<dbReference type="InterPro" id="IPR012334">
    <property type="entry name" value="Pectin_lyas_fold"/>
</dbReference>
<name>A0A2S8GCW7_9BACT</name>
<dbReference type="Gene3D" id="2.160.20.10">
    <property type="entry name" value="Single-stranded right-handed beta-helix, Pectin lyase-like"/>
    <property type="match status" value="1"/>
</dbReference>
<proteinExistence type="predicted"/>
<gene>
    <name evidence="3" type="ORF">C5Y93_28680</name>
</gene>
<dbReference type="Pfam" id="PF13229">
    <property type="entry name" value="Beta_helix"/>
    <property type="match status" value="1"/>
</dbReference>
<protein>
    <recommendedName>
        <fullName evidence="5">Right handed beta helix domain-containing protein</fullName>
    </recommendedName>
</protein>
<dbReference type="InterPro" id="IPR039448">
    <property type="entry name" value="Beta_helix"/>
</dbReference>
<accession>A0A2S8GCW7</accession>
<dbReference type="OrthoDB" id="248604at2"/>
<dbReference type="InterPro" id="IPR011050">
    <property type="entry name" value="Pectin_lyase_fold/virulence"/>
</dbReference>
<dbReference type="SMART" id="SM00710">
    <property type="entry name" value="PbH1"/>
    <property type="match status" value="9"/>
</dbReference>